<comment type="caution">
    <text evidence="2">The sequence shown here is derived from an EMBL/GenBank/DDBJ whole genome shotgun (WGS) entry which is preliminary data.</text>
</comment>
<protein>
    <recommendedName>
        <fullName evidence="1">Phage tail fibre protein N-terminal domain-containing protein</fullName>
    </recommendedName>
</protein>
<reference evidence="2 3" key="2">
    <citation type="submission" date="2017-10" db="EMBL/GenBank/DDBJ databases">
        <authorList>
            <person name="Banno H."/>
            <person name="Chua N.-H."/>
        </authorList>
    </citation>
    <scope>NUCLEOTIDE SEQUENCE [LARGE SCALE GENOMIC DNA]</scope>
    <source>
        <strain evidence="2 3">JK626</strain>
    </source>
</reference>
<dbReference type="Pfam" id="PF12571">
    <property type="entry name" value="Phage_tail_fib"/>
    <property type="match status" value="1"/>
</dbReference>
<dbReference type="AlphaFoldDB" id="A0A2G3DYD8"/>
<accession>A0A2G3DYD8</accession>
<dbReference type="RefSeq" id="WP_099391218.1">
    <property type="nucleotide sequence ID" value="NZ_PDYF01000007.1"/>
</dbReference>
<dbReference type="EMBL" id="PDYF01000007">
    <property type="protein sequence ID" value="PHU35999.1"/>
    <property type="molecule type" value="Genomic_DNA"/>
</dbReference>
<dbReference type="Proteomes" id="UP000225889">
    <property type="component" value="Unassembled WGS sequence"/>
</dbReference>
<evidence type="ECO:0000313" key="3">
    <source>
        <dbReference type="Proteomes" id="UP000225889"/>
    </source>
</evidence>
<proteinExistence type="predicted"/>
<dbReference type="InterPro" id="IPR022225">
    <property type="entry name" value="Phage_tail_fibre_N"/>
</dbReference>
<name>A0A2G3DYD8_9FIRM</name>
<evidence type="ECO:0000313" key="2">
    <source>
        <dbReference type="EMBL" id="PHU35999.1"/>
    </source>
</evidence>
<evidence type="ECO:0000259" key="1">
    <source>
        <dbReference type="Pfam" id="PF12571"/>
    </source>
</evidence>
<sequence>MQQDLVITNAGQELMAKLIAGTTTAQFTTMQLSDHDYSAADLTTLESLEGARQTVSVSGTTVTDSTTVQVFARADNTNINAGYYIRTIGLFAEDADSNTILYAVSISDQYPDWMPAFSGNTPTGYSYTFDVKVSNSENITINVNPAATPTMAMFDAAVTRISTAEGKIEDIEADLGDTSLEGIDDGTIKSIVKMLYGKAILGKTAAERNGFVVIKDISDEMYAADSALRARIAAGDFTDINPGNYIIGKTTGTKWWVVDIDYWYGNRTSGYGQADYAESTHHLAIMPQQLIGVATKLWSGQLHASDQTINTVQGCAPWQATAGATTGAGQNSTTGSYHSSYIRNTVLPKVYTNWLKADFVDHGIKVLSFYNLEANAINTSATCKCYSAFTGASSSWAWYESSDNSAVKKCTLPSIQNLTGSDGWESSSHDAGVQKEQLAIFKAGMSYQDFLGDIENTQYNRCTWTKNVASSAYACTVTCYGDSADNGASCALGVRPLAFIA</sequence>
<organism evidence="2 3">
    <name type="scientific">Pseudobutyrivibrio ruminis</name>
    <dbReference type="NCBI Taxonomy" id="46206"/>
    <lineage>
        <taxon>Bacteria</taxon>
        <taxon>Bacillati</taxon>
        <taxon>Bacillota</taxon>
        <taxon>Clostridia</taxon>
        <taxon>Lachnospirales</taxon>
        <taxon>Lachnospiraceae</taxon>
        <taxon>Pseudobutyrivibrio</taxon>
    </lineage>
</organism>
<gene>
    <name evidence="2" type="ORF">CSX01_01840</name>
</gene>
<feature type="domain" description="Phage tail fibre protein N-terminal" evidence="1">
    <location>
        <begin position="5"/>
        <end position="147"/>
    </location>
</feature>
<reference evidence="2 3" key="1">
    <citation type="submission" date="2017-10" db="EMBL/GenBank/DDBJ databases">
        <title>Resolving the taxonomy of Roseburia spp., Eubacterium rectale and Agathobacter spp. through phylogenomic analysis.</title>
        <authorList>
            <person name="Sheridan P.O."/>
            <person name="Walker A.W."/>
            <person name="Duncan S.H."/>
            <person name="Scott K.P."/>
            <person name="Toole P.W.O."/>
            <person name="Luis P."/>
            <person name="Flint H.J."/>
        </authorList>
    </citation>
    <scope>NUCLEOTIDE SEQUENCE [LARGE SCALE GENOMIC DNA]</scope>
    <source>
        <strain evidence="2 3">JK626</strain>
    </source>
</reference>